<feature type="transmembrane region" description="Helical" evidence="6">
    <location>
        <begin position="483"/>
        <end position="502"/>
    </location>
</feature>
<comment type="caution">
    <text evidence="9">The sequence shown here is derived from an EMBL/GenBank/DDBJ whole genome shotgun (WGS) entry which is preliminary data.</text>
</comment>
<dbReference type="Pfam" id="PF13567">
    <property type="entry name" value="DUF4131"/>
    <property type="match status" value="1"/>
</dbReference>
<reference evidence="9" key="2">
    <citation type="submission" date="2021-10" db="EMBL/GenBank/DDBJ databases">
        <title>Genome of Winogradskyella sp. E313.</title>
        <authorList>
            <person name="Zhou Y."/>
        </authorList>
    </citation>
    <scope>NUCLEOTIDE SEQUENCE</scope>
    <source>
        <strain evidence="9">E313</strain>
    </source>
</reference>
<feature type="transmembrane region" description="Helical" evidence="6">
    <location>
        <begin position="256"/>
        <end position="277"/>
    </location>
</feature>
<feature type="transmembrane region" description="Helical" evidence="6">
    <location>
        <begin position="58"/>
        <end position="78"/>
    </location>
</feature>
<reference evidence="9" key="1">
    <citation type="submission" date="2021-03" db="EMBL/GenBank/DDBJ databases">
        <authorList>
            <person name="Ping X."/>
        </authorList>
    </citation>
    <scope>NUCLEOTIDE SEQUENCE</scope>
    <source>
        <strain evidence="9">E313</strain>
    </source>
</reference>
<evidence type="ECO:0000256" key="1">
    <source>
        <dbReference type="ARBA" id="ARBA00004651"/>
    </source>
</evidence>
<feature type="transmembrane region" description="Helical" evidence="6">
    <location>
        <begin position="32"/>
        <end position="52"/>
    </location>
</feature>
<proteinExistence type="predicted"/>
<feature type="transmembrane region" description="Helical" evidence="6">
    <location>
        <begin position="417"/>
        <end position="444"/>
    </location>
</feature>
<feature type="transmembrane region" description="Helical" evidence="6">
    <location>
        <begin position="451"/>
        <end position="471"/>
    </location>
</feature>
<feature type="domain" description="DUF4131" evidence="8">
    <location>
        <begin position="32"/>
        <end position="190"/>
    </location>
</feature>
<evidence type="ECO:0000259" key="8">
    <source>
        <dbReference type="Pfam" id="PF13567"/>
    </source>
</evidence>
<keyword evidence="10" id="KW-1185">Reference proteome</keyword>
<keyword evidence="3 6" id="KW-0812">Transmembrane</keyword>
<evidence type="ECO:0000256" key="2">
    <source>
        <dbReference type="ARBA" id="ARBA00022475"/>
    </source>
</evidence>
<evidence type="ECO:0000313" key="10">
    <source>
        <dbReference type="Proteomes" id="UP000778797"/>
    </source>
</evidence>
<name>A0ABS8EJH8_9FLAO</name>
<dbReference type="EMBL" id="JAFMPT010000001">
    <property type="protein sequence ID" value="MCC1483186.1"/>
    <property type="molecule type" value="Genomic_DNA"/>
</dbReference>
<evidence type="ECO:0000256" key="3">
    <source>
        <dbReference type="ARBA" id="ARBA00022692"/>
    </source>
</evidence>
<dbReference type="PANTHER" id="PTHR30619:SF1">
    <property type="entry name" value="RECOMBINATION PROTEIN 2"/>
    <property type="match status" value="1"/>
</dbReference>
<feature type="transmembrane region" description="Helical" evidence="6">
    <location>
        <begin position="289"/>
        <end position="306"/>
    </location>
</feature>
<dbReference type="InterPro" id="IPR004477">
    <property type="entry name" value="ComEC_N"/>
</dbReference>
<dbReference type="Proteomes" id="UP000778797">
    <property type="component" value="Unassembled WGS sequence"/>
</dbReference>
<protein>
    <submittedName>
        <fullName evidence="9">ComEC/Rec2 family competence protein</fullName>
    </submittedName>
</protein>
<comment type="subcellular location">
    <subcellularLocation>
        <location evidence="1">Cell membrane</location>
        <topology evidence="1">Multi-pass membrane protein</topology>
    </subcellularLocation>
</comment>
<evidence type="ECO:0000259" key="7">
    <source>
        <dbReference type="Pfam" id="PF03772"/>
    </source>
</evidence>
<evidence type="ECO:0000313" key="9">
    <source>
        <dbReference type="EMBL" id="MCC1483186.1"/>
    </source>
</evidence>
<dbReference type="PANTHER" id="PTHR30619">
    <property type="entry name" value="DNA INTERNALIZATION/COMPETENCE PROTEIN COMEC/REC2"/>
    <property type="match status" value="1"/>
</dbReference>
<sequence length="678" mass="78146">MKLLNFTIIKLTACLILGILIQYYLNFSFYSISIVLINVCFILISSYIYSNYTYKSSSVFGVFALIAFIILGAFTYAISNDTLNKYHYSHLNLNEDEPQNIHFSVNKRLKSDLYNDKYFIDIISINAEKVEGKLLLNIPKDSLQQHLDVGSVYGISSKLENIQTPLNPFQFNYNKYLKDRQVYYQIYKRASPLLKIEGKEVSLSTYADAFRKTINSKLIYYGFKGDTLSIINALLLGQRQDIDPDLYTNYVNAGTIHILAVSGLHVGIILLILNFLLKPLHRTRYGRHYIKPIVIVIALWAFAIIAGLSPSVTRAVTMFSVIAIAMHLKRQTSIYNTIAISAFFILLFKPVYVFDVGFQMSYLAVISIVSIQPLLYKLWSPRFYVTDKFWQIFTVTIAAQCGVAPISLYYFHQFPGLFFISNLVIIPFLGLILGLGLFIIGLALINKLPEFLVDFYTFIIDTLNGFIAWIAQFENFLFRDISFNYLQVISAYFFICSGFYLWKNKNTKTLYLPLLSLALYSGVLLYSKYRTTTHEFIIFNKSRYSILAEKKNNSLSVYHNLDTLLFKQDKTLQNYKIGNSIDFIKEDSISSVFRFKNKIVFVIDSLSAYNIKSFKPDYILLRNSPQLNLKRVIDTLKPKVIIADASNYKSYVERWKLTCEAKKIPFHSTYEKGAYIIK</sequence>
<evidence type="ECO:0000256" key="4">
    <source>
        <dbReference type="ARBA" id="ARBA00022989"/>
    </source>
</evidence>
<accession>A0ABS8EJH8</accession>
<dbReference type="RefSeq" id="WP_227475607.1">
    <property type="nucleotide sequence ID" value="NZ_JAFMPT010000001.1"/>
</dbReference>
<dbReference type="Pfam" id="PF03772">
    <property type="entry name" value="Competence"/>
    <property type="match status" value="1"/>
</dbReference>
<keyword evidence="4 6" id="KW-1133">Transmembrane helix</keyword>
<dbReference type="NCBIfam" id="TIGR00360">
    <property type="entry name" value="ComEC_N-term"/>
    <property type="match status" value="1"/>
</dbReference>
<evidence type="ECO:0000256" key="6">
    <source>
        <dbReference type="SAM" id="Phobius"/>
    </source>
</evidence>
<dbReference type="InterPro" id="IPR025405">
    <property type="entry name" value="DUF4131"/>
</dbReference>
<keyword evidence="2" id="KW-1003">Cell membrane</keyword>
<gene>
    <name evidence="9" type="ORF">J1C55_01170</name>
</gene>
<feature type="transmembrane region" description="Helical" evidence="6">
    <location>
        <begin position="335"/>
        <end position="354"/>
    </location>
</feature>
<feature type="transmembrane region" description="Helical" evidence="6">
    <location>
        <begin position="509"/>
        <end position="527"/>
    </location>
</feature>
<feature type="domain" description="ComEC/Rec2-related protein" evidence="7">
    <location>
        <begin position="234"/>
        <end position="504"/>
    </location>
</feature>
<evidence type="ECO:0000256" key="5">
    <source>
        <dbReference type="ARBA" id="ARBA00023136"/>
    </source>
</evidence>
<feature type="transmembrane region" description="Helical" evidence="6">
    <location>
        <begin position="390"/>
        <end position="411"/>
    </location>
</feature>
<dbReference type="InterPro" id="IPR052159">
    <property type="entry name" value="Competence_DNA_uptake"/>
</dbReference>
<keyword evidence="5 6" id="KW-0472">Membrane</keyword>
<feature type="transmembrane region" description="Helical" evidence="6">
    <location>
        <begin position="360"/>
        <end position="378"/>
    </location>
</feature>
<organism evidence="9 10">
    <name type="scientific">Winogradskyella immobilis</name>
    <dbReference type="NCBI Taxonomy" id="2816852"/>
    <lineage>
        <taxon>Bacteria</taxon>
        <taxon>Pseudomonadati</taxon>
        <taxon>Bacteroidota</taxon>
        <taxon>Flavobacteriia</taxon>
        <taxon>Flavobacteriales</taxon>
        <taxon>Flavobacteriaceae</taxon>
        <taxon>Winogradskyella</taxon>
    </lineage>
</organism>